<sequence>MSLLRVYCCGGYCHESGTGQELHTVAHRSLDGPGTPQPHGICVEALFYVYRLLYRGSALFMLSSKLPTSATLLADHRR</sequence>
<proteinExistence type="predicted"/>
<reference evidence="1 2" key="1">
    <citation type="submission" date="2024-01" db="EMBL/GenBank/DDBJ databases">
        <title>Genome assemblies of Stephania.</title>
        <authorList>
            <person name="Yang L."/>
        </authorList>
    </citation>
    <scope>NUCLEOTIDE SEQUENCE [LARGE SCALE GENOMIC DNA]</scope>
    <source>
        <strain evidence="1">QJT</strain>
        <tissue evidence="1">Leaf</tissue>
    </source>
</reference>
<dbReference type="EMBL" id="JBBNAE010000004">
    <property type="protein sequence ID" value="KAK9130655.1"/>
    <property type="molecule type" value="Genomic_DNA"/>
</dbReference>
<keyword evidence="2" id="KW-1185">Reference proteome</keyword>
<organism evidence="1 2">
    <name type="scientific">Stephania japonica</name>
    <dbReference type="NCBI Taxonomy" id="461633"/>
    <lineage>
        <taxon>Eukaryota</taxon>
        <taxon>Viridiplantae</taxon>
        <taxon>Streptophyta</taxon>
        <taxon>Embryophyta</taxon>
        <taxon>Tracheophyta</taxon>
        <taxon>Spermatophyta</taxon>
        <taxon>Magnoliopsida</taxon>
        <taxon>Ranunculales</taxon>
        <taxon>Menispermaceae</taxon>
        <taxon>Menispermoideae</taxon>
        <taxon>Cissampelideae</taxon>
        <taxon>Stephania</taxon>
    </lineage>
</organism>
<accession>A0AAP0JBV0</accession>
<protein>
    <submittedName>
        <fullName evidence="1">Uncharacterized protein</fullName>
    </submittedName>
</protein>
<name>A0AAP0JBV0_9MAGN</name>
<dbReference type="AlphaFoldDB" id="A0AAP0JBV0"/>
<gene>
    <name evidence="1" type="ORF">Sjap_011142</name>
</gene>
<evidence type="ECO:0000313" key="2">
    <source>
        <dbReference type="Proteomes" id="UP001417504"/>
    </source>
</evidence>
<comment type="caution">
    <text evidence="1">The sequence shown here is derived from an EMBL/GenBank/DDBJ whole genome shotgun (WGS) entry which is preliminary data.</text>
</comment>
<evidence type="ECO:0000313" key="1">
    <source>
        <dbReference type="EMBL" id="KAK9130655.1"/>
    </source>
</evidence>
<dbReference type="Proteomes" id="UP001417504">
    <property type="component" value="Unassembled WGS sequence"/>
</dbReference>